<evidence type="ECO:0000256" key="7">
    <source>
        <dbReference type="ARBA" id="ARBA00023136"/>
    </source>
</evidence>
<evidence type="ECO:0000256" key="12">
    <source>
        <dbReference type="RuleBase" id="RU003357"/>
    </source>
</evidence>
<sequence length="637" mass="68675">MKSVVSLLAITIALPVHAQTAQDQNDTIVVTANRAGDAENPENIPASITVISHRELENRQTRIVSDALRDVPSIAVSRTGAIGGFTQIRIRGSESNQSLVLIDGIEADDPFFGEYDFGTLLADPAMRIEVLRGQQSALYGSDAIGGVVQIITLTGAEAPGVSIRAEGGSQGTASAAARVAGVSGDLDYALSTTGYRTDGFVSARGGSRDLGSDSAGANAKLIWAPASNFTLTGVGRYGYTRADTNNTDNDPTSPTFGYTIDTPGEYYTNDGIYGLVKGELALADGRWTNTLSAQVADTRRHNYTDQTETTGDHGARYKGSFVSAYRFDTGTLRHRITGAVDVERESFRNTVASGGAFTGEKHIDTVGLVGQYSLRSGGLALGGSIRRDLNSRFADVTTYRAQAGYRFASGTRLHAAWGTGVRNPGFYELFGYIDGQYIGNPGLRPEKSKGWETGVDQIIAGGKAQLGVTWFDNRLEDEIIMIYPAPDYVATSVNADRLSRQKGLEAVISAHPIPELSLDLAYTYTDATQNGVKEVRRPRHMGSVNITATSPDKRFSGTLTVRYNGRMADIAYTDPSYAPVTVSLPEYVLVNLALDYRISDHFSVYGRIENLFDERYEEIFSTRGSPRAAYAGVRAHF</sequence>
<reference evidence="16" key="1">
    <citation type="submission" date="2021-04" db="EMBL/GenBank/DDBJ databases">
        <title>Ouciella asimina sp. nov., isolated from the surface seawater in the hydrothermal field of Okinawa Trough.</title>
        <authorList>
            <person name="Shuang W."/>
        </authorList>
    </citation>
    <scope>NUCLEOTIDE SEQUENCE</scope>
    <source>
        <strain evidence="16">LXI357</strain>
    </source>
</reference>
<dbReference type="InterPro" id="IPR012910">
    <property type="entry name" value="Plug_dom"/>
</dbReference>
<evidence type="ECO:0000256" key="3">
    <source>
        <dbReference type="ARBA" id="ARBA00022452"/>
    </source>
</evidence>
<evidence type="ECO:0000256" key="5">
    <source>
        <dbReference type="ARBA" id="ARBA00022729"/>
    </source>
</evidence>
<comment type="caution">
    <text evidence="16">The sequence shown here is derived from an EMBL/GenBank/DDBJ whole genome shotgun (WGS) entry which is preliminary data.</text>
</comment>
<keyword evidence="4 10" id="KW-0812">Transmembrane</keyword>
<keyword evidence="8 16" id="KW-0675">Receptor</keyword>
<feature type="domain" description="TonB-dependent receptor plug" evidence="15">
    <location>
        <begin position="42"/>
        <end position="147"/>
    </location>
</feature>
<feature type="short sequence motif" description="TonB box" evidence="11">
    <location>
        <begin position="27"/>
        <end position="33"/>
    </location>
</feature>
<feature type="signal peptide" evidence="13">
    <location>
        <begin position="1"/>
        <end position="18"/>
    </location>
</feature>
<keyword evidence="7 10" id="KW-0472">Membrane</keyword>
<dbReference type="GO" id="GO:0044718">
    <property type="term" value="P:siderophore transmembrane transport"/>
    <property type="evidence" value="ECO:0007669"/>
    <property type="project" value="TreeGrafter"/>
</dbReference>
<evidence type="ECO:0000256" key="8">
    <source>
        <dbReference type="ARBA" id="ARBA00023170"/>
    </source>
</evidence>
<gene>
    <name evidence="16" type="ORF">J7S20_15875</name>
</gene>
<evidence type="ECO:0000256" key="1">
    <source>
        <dbReference type="ARBA" id="ARBA00004571"/>
    </source>
</evidence>
<keyword evidence="5 13" id="KW-0732">Signal</keyword>
<evidence type="ECO:0000256" key="11">
    <source>
        <dbReference type="PROSITE-ProRule" id="PRU10143"/>
    </source>
</evidence>
<accession>A0A8T4IJC8</accession>
<dbReference type="PROSITE" id="PS52016">
    <property type="entry name" value="TONB_DEPENDENT_REC_3"/>
    <property type="match status" value="1"/>
</dbReference>
<evidence type="ECO:0000256" key="2">
    <source>
        <dbReference type="ARBA" id="ARBA00022448"/>
    </source>
</evidence>
<keyword evidence="17" id="KW-1185">Reference proteome</keyword>
<keyword evidence="3 10" id="KW-1134">Transmembrane beta strand</keyword>
<evidence type="ECO:0000259" key="15">
    <source>
        <dbReference type="Pfam" id="PF07715"/>
    </source>
</evidence>
<dbReference type="InterPro" id="IPR036942">
    <property type="entry name" value="Beta-barrel_TonB_sf"/>
</dbReference>
<evidence type="ECO:0000256" key="6">
    <source>
        <dbReference type="ARBA" id="ARBA00023077"/>
    </source>
</evidence>
<dbReference type="InterPro" id="IPR010916">
    <property type="entry name" value="TonB_box_CS"/>
</dbReference>
<dbReference type="Pfam" id="PF00593">
    <property type="entry name" value="TonB_dep_Rec_b-barrel"/>
    <property type="match status" value="1"/>
</dbReference>
<evidence type="ECO:0000256" key="13">
    <source>
        <dbReference type="SAM" id="SignalP"/>
    </source>
</evidence>
<evidence type="ECO:0000256" key="9">
    <source>
        <dbReference type="ARBA" id="ARBA00023237"/>
    </source>
</evidence>
<proteinExistence type="inferred from homology"/>
<feature type="domain" description="TonB-dependent receptor-like beta-barrel" evidence="14">
    <location>
        <begin position="183"/>
        <end position="611"/>
    </location>
</feature>
<name>A0A8T4IJC8_9SPHN</name>
<dbReference type="Gene3D" id="2.40.170.20">
    <property type="entry name" value="TonB-dependent receptor, beta-barrel domain"/>
    <property type="match status" value="1"/>
</dbReference>
<keyword evidence="9 10" id="KW-0998">Cell outer membrane</keyword>
<feature type="chain" id="PRO_5035944845" evidence="13">
    <location>
        <begin position="19"/>
        <end position="637"/>
    </location>
</feature>
<evidence type="ECO:0000256" key="4">
    <source>
        <dbReference type="ARBA" id="ARBA00022692"/>
    </source>
</evidence>
<dbReference type="EMBL" id="JAGRQC010000006">
    <property type="protein sequence ID" value="MBR0553984.1"/>
    <property type="molecule type" value="Genomic_DNA"/>
</dbReference>
<dbReference type="PANTHER" id="PTHR30069:SF29">
    <property type="entry name" value="HEMOGLOBIN AND HEMOGLOBIN-HAPTOGLOBIN-BINDING PROTEIN 1-RELATED"/>
    <property type="match status" value="1"/>
</dbReference>
<evidence type="ECO:0000313" key="17">
    <source>
        <dbReference type="Proteomes" id="UP000676996"/>
    </source>
</evidence>
<evidence type="ECO:0000256" key="10">
    <source>
        <dbReference type="PROSITE-ProRule" id="PRU01360"/>
    </source>
</evidence>
<dbReference type="CDD" id="cd01347">
    <property type="entry name" value="ligand_gated_channel"/>
    <property type="match status" value="1"/>
</dbReference>
<dbReference type="InterPro" id="IPR039426">
    <property type="entry name" value="TonB-dep_rcpt-like"/>
</dbReference>
<dbReference type="Gene3D" id="2.170.130.10">
    <property type="entry name" value="TonB-dependent receptor, plug domain"/>
    <property type="match status" value="1"/>
</dbReference>
<dbReference type="GO" id="GO:0015344">
    <property type="term" value="F:siderophore uptake transmembrane transporter activity"/>
    <property type="evidence" value="ECO:0007669"/>
    <property type="project" value="TreeGrafter"/>
</dbReference>
<protein>
    <submittedName>
        <fullName evidence="16">TonB-dependent receptor</fullName>
    </submittedName>
</protein>
<keyword evidence="6 11" id="KW-0798">TonB box</keyword>
<dbReference type="PANTHER" id="PTHR30069">
    <property type="entry name" value="TONB-DEPENDENT OUTER MEMBRANE RECEPTOR"/>
    <property type="match status" value="1"/>
</dbReference>
<evidence type="ECO:0000313" key="16">
    <source>
        <dbReference type="EMBL" id="MBR0553984.1"/>
    </source>
</evidence>
<comment type="subcellular location">
    <subcellularLocation>
        <location evidence="1 10">Cell outer membrane</location>
        <topology evidence="1 10">Multi-pass membrane protein</topology>
    </subcellularLocation>
</comment>
<dbReference type="InterPro" id="IPR000531">
    <property type="entry name" value="Beta-barrel_TonB"/>
</dbReference>
<dbReference type="AlphaFoldDB" id="A0A8T4IJC8"/>
<dbReference type="Pfam" id="PF07715">
    <property type="entry name" value="Plug"/>
    <property type="match status" value="1"/>
</dbReference>
<comment type="similarity">
    <text evidence="10 12">Belongs to the TonB-dependent receptor family.</text>
</comment>
<dbReference type="SUPFAM" id="SSF56935">
    <property type="entry name" value="Porins"/>
    <property type="match status" value="1"/>
</dbReference>
<organism evidence="16 17">
    <name type="scientific">Stakelama marina</name>
    <dbReference type="NCBI Taxonomy" id="2826939"/>
    <lineage>
        <taxon>Bacteria</taxon>
        <taxon>Pseudomonadati</taxon>
        <taxon>Pseudomonadota</taxon>
        <taxon>Alphaproteobacteria</taxon>
        <taxon>Sphingomonadales</taxon>
        <taxon>Sphingomonadaceae</taxon>
        <taxon>Stakelama</taxon>
    </lineage>
</organism>
<keyword evidence="2 10" id="KW-0813">Transport</keyword>
<evidence type="ECO:0000259" key="14">
    <source>
        <dbReference type="Pfam" id="PF00593"/>
    </source>
</evidence>
<dbReference type="Proteomes" id="UP000676996">
    <property type="component" value="Unassembled WGS sequence"/>
</dbReference>
<dbReference type="GO" id="GO:0009279">
    <property type="term" value="C:cell outer membrane"/>
    <property type="evidence" value="ECO:0007669"/>
    <property type="project" value="UniProtKB-SubCell"/>
</dbReference>
<dbReference type="InterPro" id="IPR037066">
    <property type="entry name" value="Plug_dom_sf"/>
</dbReference>
<dbReference type="PROSITE" id="PS00430">
    <property type="entry name" value="TONB_DEPENDENT_REC_1"/>
    <property type="match status" value="1"/>
</dbReference>